<accession>A0A544W8M0</accession>
<gene>
    <name evidence="2" type="ORF">D8S82_00735</name>
</gene>
<organism evidence="2 3">
    <name type="scientific">Mycolicibacterium hodleri</name>
    <dbReference type="NCBI Taxonomy" id="49897"/>
    <lineage>
        <taxon>Bacteria</taxon>
        <taxon>Bacillati</taxon>
        <taxon>Actinomycetota</taxon>
        <taxon>Actinomycetes</taxon>
        <taxon>Mycobacteriales</taxon>
        <taxon>Mycobacteriaceae</taxon>
        <taxon>Mycolicibacterium</taxon>
    </lineage>
</organism>
<feature type="compositionally biased region" description="Polar residues" evidence="1">
    <location>
        <begin position="302"/>
        <end position="315"/>
    </location>
</feature>
<proteinExistence type="predicted"/>
<evidence type="ECO:0000313" key="2">
    <source>
        <dbReference type="EMBL" id="TQR88566.1"/>
    </source>
</evidence>
<feature type="region of interest" description="Disordered" evidence="1">
    <location>
        <begin position="302"/>
        <end position="330"/>
    </location>
</feature>
<sequence>MTGPLGPVFDTRTSVEALRAQWEALQAVADGWAVMQHHGRMPASVGQEQSEQADNTRRAFEAISSTLIQQLNDEPKLFADDNSGPIALLPVRIETIWWTPTGEIPTAADVAAGASMPSLRVRVYPDDVQLPPLDRQLTATEAAAAADYHRQPGPEAWQRLLQTVRPDRAAWAVYATRPGAPAPDVRPDGAVPSLRTVLKPDRLRFLGFTDGQLVVDDTARKTSAQLPLDTLVAEESWTTTWFEAVKAGMAIELFLPRGIDHLDQLFVVGVREVSATDGAEYLQDLLRGHFFGAGLGFVSPGTATNNTPQSRSAWSTAPRHPVPAEDPPTVESSAADAMVRGFGLPDAGFLGACSGAGDVESVAIRALTTLTWPGLAKGFMDASVSTVDVTDHLAAPTARSSTEVWNVFRDRMIEHVRSRGPLPTIRIGSQPYGLLPTSSLSDWTADAAGGDAETFLATWLLRLREKYRTAVDRVPNIGQLEHGAGPAELMVDIFTRQPAATGITLSRMNGTAETLRSTPPGAEPPRLSIAGLFPDSVLRWNTDFRAYTDLTPPPSPDDDGSALAAWMSQGPDRFRVAAANTADYYRAVIDFVAGTITAEQYHAQWPVLRNDGDELPRRDTFSKLPDESGLLDRLVWLVNWFTLHDDGDQDPLHRAFDVTDKVDQIVSSALDTTQSLTEEIADAARSTAMLATVERGLRVLAALPSGRIAELFGEVLDVYSHRIDAWITSLASARLDTIRAEGTIGSRVGCYGWVEDLRLPAERPMVQPARGDEEMAIFSASDGYVHAPSLQQATSAAVLRSGALTQPGEPTYSVNLDSRRSRVARWLIGGVRQGQSLGALLGYRFERALHDGGLDAEIPEFRKKFPTPMTSEPGDPTDAPQWDRSTVAIAARNVVDGVKLVQHGAAEQFASVPRQNQVRSVIENVADALDAVADLLLAESVHHLVAGNPMRAGLAADTLGRGTDVPDAFDILTTPHRARALTHRLAVLLPDAPTGQTGWPADPIADLFPGLEAWVAHLLGPAAGWTLAGTTDDTAAETTLDTLGMSALATVLDASAADPSSLRGAFLEQTHGPSTGRTEFDGDGWTALRGMALRIRSLLSNATAVSPAHLPDRDARSVDVTGLRERLRAFSSGAAVTAHPRGGALVAAADADPVDAQQWLVNARGALAEVLGADLPLSPIVSGPMPSMTAGVDAADLDAWLRRYAQIRDVARTFYDILLIAGLRGRRVERLSAAQDPVQSGDAWIGGGFAASERPSATAHLVWHQPLNVTGDVCGLVVDEWVEFVPGADHLRRLSTDGEPLASPPESELTGVAFHYDRPDAKAPQAILVAVPPDVDRGWTASTLVQVLRETLELGKLRGLDVPDLGELTDLIPAVRIEPTSQAGQFLSGIEAAARQAAPDPTAPPPDVNGPFNLLPRARIDDSVDAGLAARVHDPLWMFTRQWQLGEFAAQDAASPALVTITGTSAPINAWRPINGTGDQPAEWVSYEPNSAPLDAVVESEPAPDPLGERLRAEGGAHLRALLDRDGQLADLTPRLEEIALDVGVADTTTVGLLGLVGVPDGDAIEASAALAQEVPAVAAQWASWWAETTADDHPDCLDPHRFEYAFELSVGGWVLRASEYLGDGLDWYSVDVDSTADRDAAPAAEPYRFHDESLPGAVRYGGIPADRFWEMEDARIDFGATQVSTLDSGRLLLVSFATIYGNDWFVTPLEVPVGSLTTLSAFVVRDVFERNHVIRRAGQDDTDWSMYSIHSDDLDHPAASGLLMMPTSHAQAGEPLERISLARDELANLAWAVQQRFTDGRGDAIESRDRWLREHPPQPVVDRAMPYYRVETTVPDYWLPLVPESTSPGVVRFVLADLVNGAATTPEGRLVTPGLWVHEEEIPREGTTVLRRSILSRWFDGSWHSWVRREKSAGTGESSSGLAFDTVVPTGPWPH</sequence>
<keyword evidence="3" id="KW-1185">Reference proteome</keyword>
<dbReference type="RefSeq" id="WP_142549888.1">
    <property type="nucleotide sequence ID" value="NZ_VIFX01000001.1"/>
</dbReference>
<evidence type="ECO:0000313" key="3">
    <source>
        <dbReference type="Proteomes" id="UP000315759"/>
    </source>
</evidence>
<dbReference type="Proteomes" id="UP000315759">
    <property type="component" value="Unassembled WGS sequence"/>
</dbReference>
<protein>
    <submittedName>
        <fullName evidence="2">Uncharacterized protein</fullName>
    </submittedName>
</protein>
<evidence type="ECO:0000256" key="1">
    <source>
        <dbReference type="SAM" id="MobiDB-lite"/>
    </source>
</evidence>
<reference evidence="2 3" key="1">
    <citation type="submission" date="2018-10" db="EMBL/GenBank/DDBJ databases">
        <title>Draft genome of Mycobacterium hodleri strain B.</title>
        <authorList>
            <person name="Amande T.J."/>
            <person name="Mcgenity T.J."/>
        </authorList>
    </citation>
    <scope>NUCLEOTIDE SEQUENCE [LARGE SCALE GENOMIC DNA]</scope>
    <source>
        <strain evidence="2 3">B</strain>
    </source>
</reference>
<dbReference type="EMBL" id="VIFX01000001">
    <property type="protein sequence ID" value="TQR88566.1"/>
    <property type="molecule type" value="Genomic_DNA"/>
</dbReference>
<comment type="caution">
    <text evidence="2">The sequence shown here is derived from an EMBL/GenBank/DDBJ whole genome shotgun (WGS) entry which is preliminary data.</text>
</comment>
<name>A0A544W8M0_9MYCO</name>
<feature type="region of interest" description="Disordered" evidence="1">
    <location>
        <begin position="1914"/>
        <end position="1936"/>
    </location>
</feature>